<dbReference type="Proteomes" id="UP000054485">
    <property type="component" value="Unassembled WGS sequence"/>
</dbReference>
<protein>
    <submittedName>
        <fullName evidence="2">Uncharacterized protein</fullName>
    </submittedName>
</protein>
<gene>
    <name evidence="2" type="ORF">CY34DRAFT_813692</name>
</gene>
<dbReference type="OrthoDB" id="10320725at2759"/>
<feature type="region of interest" description="Disordered" evidence="1">
    <location>
        <begin position="28"/>
        <end position="47"/>
    </location>
</feature>
<evidence type="ECO:0000313" key="2">
    <source>
        <dbReference type="EMBL" id="KIK33336.1"/>
    </source>
</evidence>
<keyword evidence="3" id="KW-1185">Reference proteome</keyword>
<reference evidence="2 3" key="1">
    <citation type="submission" date="2014-04" db="EMBL/GenBank/DDBJ databases">
        <authorList>
            <consortium name="DOE Joint Genome Institute"/>
            <person name="Kuo A."/>
            <person name="Ruytinx J."/>
            <person name="Rineau F."/>
            <person name="Colpaert J."/>
            <person name="Kohler A."/>
            <person name="Nagy L.G."/>
            <person name="Floudas D."/>
            <person name="Copeland A."/>
            <person name="Barry K.W."/>
            <person name="Cichocki N."/>
            <person name="Veneault-Fourrey C."/>
            <person name="LaButti K."/>
            <person name="Lindquist E.A."/>
            <person name="Lipzen A."/>
            <person name="Lundell T."/>
            <person name="Morin E."/>
            <person name="Murat C."/>
            <person name="Sun H."/>
            <person name="Tunlid A."/>
            <person name="Henrissat B."/>
            <person name="Grigoriev I.V."/>
            <person name="Hibbett D.S."/>
            <person name="Martin F."/>
            <person name="Nordberg H.P."/>
            <person name="Cantor M.N."/>
            <person name="Hua S.X."/>
        </authorList>
    </citation>
    <scope>NUCLEOTIDE SEQUENCE [LARGE SCALE GENOMIC DNA]</scope>
    <source>
        <strain evidence="2 3">UH-Slu-Lm8-n1</strain>
    </source>
</reference>
<dbReference type="AlphaFoldDB" id="A0A0C9ZVA8"/>
<dbReference type="HOGENOM" id="CLU_192420_0_0_1"/>
<dbReference type="EMBL" id="KN835965">
    <property type="protein sequence ID" value="KIK33336.1"/>
    <property type="molecule type" value="Genomic_DNA"/>
</dbReference>
<organism evidence="2 3">
    <name type="scientific">Suillus luteus UH-Slu-Lm8-n1</name>
    <dbReference type="NCBI Taxonomy" id="930992"/>
    <lineage>
        <taxon>Eukaryota</taxon>
        <taxon>Fungi</taxon>
        <taxon>Dikarya</taxon>
        <taxon>Basidiomycota</taxon>
        <taxon>Agaricomycotina</taxon>
        <taxon>Agaricomycetes</taxon>
        <taxon>Agaricomycetidae</taxon>
        <taxon>Boletales</taxon>
        <taxon>Suillineae</taxon>
        <taxon>Suillaceae</taxon>
        <taxon>Suillus</taxon>
    </lineage>
</organism>
<dbReference type="InParanoid" id="A0A0C9ZVA8"/>
<evidence type="ECO:0000313" key="3">
    <source>
        <dbReference type="Proteomes" id="UP000054485"/>
    </source>
</evidence>
<evidence type="ECO:0000256" key="1">
    <source>
        <dbReference type="SAM" id="MobiDB-lite"/>
    </source>
</evidence>
<sequence>MSLVSQFTHGQHADFLPVLQANAMVRTQDGESDPTLTPATVDLSHDNRDKVQGASARFSLLFPHKELQAATSVTQSRGVSSEGPM</sequence>
<reference evidence="3" key="2">
    <citation type="submission" date="2015-01" db="EMBL/GenBank/DDBJ databases">
        <title>Evolutionary Origins and Diversification of the Mycorrhizal Mutualists.</title>
        <authorList>
            <consortium name="DOE Joint Genome Institute"/>
            <consortium name="Mycorrhizal Genomics Consortium"/>
            <person name="Kohler A."/>
            <person name="Kuo A."/>
            <person name="Nagy L.G."/>
            <person name="Floudas D."/>
            <person name="Copeland A."/>
            <person name="Barry K.W."/>
            <person name="Cichocki N."/>
            <person name="Veneault-Fourrey C."/>
            <person name="LaButti K."/>
            <person name="Lindquist E.A."/>
            <person name="Lipzen A."/>
            <person name="Lundell T."/>
            <person name="Morin E."/>
            <person name="Murat C."/>
            <person name="Riley R."/>
            <person name="Ohm R."/>
            <person name="Sun H."/>
            <person name="Tunlid A."/>
            <person name="Henrissat B."/>
            <person name="Grigoriev I.V."/>
            <person name="Hibbett D.S."/>
            <person name="Martin F."/>
        </authorList>
    </citation>
    <scope>NUCLEOTIDE SEQUENCE [LARGE SCALE GENOMIC DNA]</scope>
    <source>
        <strain evidence="3">UH-Slu-Lm8-n1</strain>
    </source>
</reference>
<proteinExistence type="predicted"/>
<name>A0A0C9ZVA8_9AGAM</name>
<accession>A0A0C9ZVA8</accession>